<reference evidence="5 6" key="1">
    <citation type="submission" date="2012-10" db="EMBL/GenBank/DDBJ databases">
        <authorList>
            <person name="Genoscope - CEA"/>
        </authorList>
    </citation>
    <scope>NUCLEOTIDE SEQUENCE [LARGE SCALE GENOMIC DNA]</scope>
    <source>
        <strain evidence="6">AM13 / DSM 14728</strain>
    </source>
</reference>
<dbReference type="AlphaFoldDB" id="L0RBC0"/>
<organism evidence="5 6">
    <name type="scientific">Maridesulfovibrio hydrothermalis AM13 = DSM 14728</name>
    <dbReference type="NCBI Taxonomy" id="1121451"/>
    <lineage>
        <taxon>Bacteria</taxon>
        <taxon>Pseudomonadati</taxon>
        <taxon>Thermodesulfobacteriota</taxon>
        <taxon>Desulfovibrionia</taxon>
        <taxon>Desulfovibrionales</taxon>
        <taxon>Desulfovibrionaceae</taxon>
        <taxon>Maridesulfovibrio</taxon>
    </lineage>
</organism>
<protein>
    <submittedName>
        <fullName evidence="5">Autoinducer 2-binding periplasmic protein luxP</fullName>
    </submittedName>
</protein>
<gene>
    <name evidence="5" type="primary">luxP</name>
    <name evidence="5" type="ORF">DESAM_21184</name>
</gene>
<evidence type="ECO:0000313" key="5">
    <source>
        <dbReference type="EMBL" id="CCO23465.1"/>
    </source>
</evidence>
<evidence type="ECO:0000256" key="3">
    <source>
        <dbReference type="ARBA" id="ARBA00022729"/>
    </source>
</evidence>
<sequence length="374" mass="42075">MDSVRPFKLSLIIISALLFNLTALPAAAGEYYSLNEFYSLFPAEKRKSNSFDRLVKRNSIVALKNKLKVKIAIVYPGDQVSDYWRRSYKSFAKRLDQYGIKPDLFSIFIKPTAPLSEQNSAFRKALATNPDYLVFTLDALRHQRIIESILIRNKPSIILQNITTPLKVWDGKQPLMYIGFDHATGTAMLAGYFIKATGGKGKYAVLLPDPGYLSQERGKTFISYLDRHSSLEMVSVFQTGINKEKARKATLELVRKHPDIKFIYACTTDIALGTIEGLRETGMLNKIMVNGWGGGSPELAAIRKGEMTVTVMRINDDNGIAMADAIILDMLGQKKKLPLVFSGRFELVEKGIDPVRLERLQNESFRYSGISEDR</sequence>
<comment type="similarity">
    <text evidence="2">Belongs to the bacterial solute-binding protein 2 family.</text>
</comment>
<name>L0RBC0_9BACT</name>
<dbReference type="Pfam" id="PF13407">
    <property type="entry name" value="Peripla_BP_4"/>
    <property type="match status" value="1"/>
</dbReference>
<dbReference type="HOGENOM" id="CLU_064743_1_0_7"/>
<dbReference type="RefSeq" id="WP_015336069.1">
    <property type="nucleotide sequence ID" value="NC_020055.1"/>
</dbReference>
<keyword evidence="6" id="KW-1185">Reference proteome</keyword>
<evidence type="ECO:0000256" key="2">
    <source>
        <dbReference type="ARBA" id="ARBA00007639"/>
    </source>
</evidence>
<dbReference type="PANTHER" id="PTHR46847">
    <property type="entry name" value="D-ALLOSE-BINDING PERIPLASMIC PROTEIN-RELATED"/>
    <property type="match status" value="1"/>
</dbReference>
<dbReference type="GO" id="GO:0030246">
    <property type="term" value="F:carbohydrate binding"/>
    <property type="evidence" value="ECO:0007669"/>
    <property type="project" value="UniProtKB-ARBA"/>
</dbReference>
<dbReference type="Proteomes" id="UP000010808">
    <property type="component" value="Chromosome"/>
</dbReference>
<dbReference type="EMBL" id="FO203522">
    <property type="protein sequence ID" value="CCO23465.1"/>
    <property type="molecule type" value="Genomic_DNA"/>
</dbReference>
<dbReference type="SUPFAM" id="SSF53822">
    <property type="entry name" value="Periplasmic binding protein-like I"/>
    <property type="match status" value="1"/>
</dbReference>
<accession>L0RBC0</accession>
<dbReference type="STRING" id="1121451.DESAM_21184"/>
<dbReference type="InterPro" id="IPR025997">
    <property type="entry name" value="SBP_2_dom"/>
</dbReference>
<feature type="domain" description="Periplasmic binding protein" evidence="4">
    <location>
        <begin position="71"/>
        <end position="325"/>
    </location>
</feature>
<dbReference type="PANTHER" id="PTHR46847:SF1">
    <property type="entry name" value="D-ALLOSE-BINDING PERIPLASMIC PROTEIN-RELATED"/>
    <property type="match status" value="1"/>
</dbReference>
<dbReference type="InterPro" id="IPR028082">
    <property type="entry name" value="Peripla_BP_I"/>
</dbReference>
<dbReference type="GO" id="GO:0030313">
    <property type="term" value="C:cell envelope"/>
    <property type="evidence" value="ECO:0007669"/>
    <property type="project" value="UniProtKB-SubCell"/>
</dbReference>
<dbReference type="Gene3D" id="3.40.50.2300">
    <property type="match status" value="2"/>
</dbReference>
<dbReference type="eggNOG" id="COG1879">
    <property type="taxonomic scope" value="Bacteria"/>
</dbReference>
<dbReference type="CDD" id="cd06303">
    <property type="entry name" value="PBP1_LuxPQ_Quorum_Sensing"/>
    <property type="match status" value="1"/>
</dbReference>
<evidence type="ECO:0000313" key="6">
    <source>
        <dbReference type="Proteomes" id="UP000010808"/>
    </source>
</evidence>
<evidence type="ECO:0000259" key="4">
    <source>
        <dbReference type="Pfam" id="PF13407"/>
    </source>
</evidence>
<dbReference type="KEGG" id="dhy:DESAM_21184"/>
<proteinExistence type="inferred from homology"/>
<keyword evidence="3" id="KW-0732">Signal</keyword>
<dbReference type="PATRIC" id="fig|1121451.3.peg.1437"/>
<evidence type="ECO:0000256" key="1">
    <source>
        <dbReference type="ARBA" id="ARBA00004196"/>
    </source>
</evidence>
<dbReference type="OrthoDB" id="9784024at2"/>
<comment type="subcellular location">
    <subcellularLocation>
        <location evidence="1">Cell envelope</location>
    </subcellularLocation>
</comment>